<evidence type="ECO:0000256" key="7">
    <source>
        <dbReference type="HAMAP-Rule" id="MF_00017"/>
    </source>
</evidence>
<feature type="domain" description="Toprim" evidence="8">
    <location>
        <begin position="79"/>
        <end position="175"/>
    </location>
</feature>
<dbReference type="GO" id="GO:0006310">
    <property type="term" value="P:DNA recombination"/>
    <property type="evidence" value="ECO:0007669"/>
    <property type="project" value="UniProtKB-UniRule"/>
</dbReference>
<dbReference type="InterPro" id="IPR015967">
    <property type="entry name" value="Rcmb_RecR_Znf"/>
</dbReference>
<evidence type="ECO:0000256" key="4">
    <source>
        <dbReference type="ARBA" id="ARBA00022833"/>
    </source>
</evidence>
<gene>
    <name evidence="7" type="primary">recR</name>
    <name evidence="9" type="ORF">US42_C0011G0041</name>
</gene>
<dbReference type="GO" id="GO:0008270">
    <property type="term" value="F:zinc ion binding"/>
    <property type="evidence" value="ECO:0007669"/>
    <property type="project" value="UniProtKB-KW"/>
</dbReference>
<dbReference type="InterPro" id="IPR023627">
    <property type="entry name" value="Rcmb_RecR"/>
</dbReference>
<dbReference type="CDD" id="cd01025">
    <property type="entry name" value="TOPRIM_recR"/>
    <property type="match status" value="1"/>
</dbReference>
<dbReference type="STRING" id="1619046.US42_C0011G0041"/>
<dbReference type="HAMAP" id="MF_00017">
    <property type="entry name" value="RecR"/>
    <property type="match status" value="1"/>
</dbReference>
<dbReference type="InterPro" id="IPR000093">
    <property type="entry name" value="DNA_Rcmb_RecR"/>
</dbReference>
<organism evidence="9 10">
    <name type="scientific">Candidatus Magasanikbacteria bacterium GW2011_GWC2_37_14</name>
    <dbReference type="NCBI Taxonomy" id="1619046"/>
    <lineage>
        <taxon>Bacteria</taxon>
        <taxon>Candidatus Magasanikiibacteriota</taxon>
    </lineage>
</organism>
<keyword evidence="6 7" id="KW-0234">DNA repair</keyword>
<dbReference type="SMART" id="SM00493">
    <property type="entry name" value="TOPRIM"/>
    <property type="match status" value="1"/>
</dbReference>
<dbReference type="Pfam" id="PF21176">
    <property type="entry name" value="RecR_HhH"/>
    <property type="match status" value="1"/>
</dbReference>
<keyword evidence="5 7" id="KW-0233">DNA recombination</keyword>
<dbReference type="GO" id="GO:0006281">
    <property type="term" value="P:DNA repair"/>
    <property type="evidence" value="ECO:0007669"/>
    <property type="project" value="UniProtKB-UniRule"/>
</dbReference>
<feature type="zinc finger region" description="C4-type" evidence="7">
    <location>
        <begin position="56"/>
        <end position="71"/>
    </location>
</feature>
<evidence type="ECO:0000256" key="2">
    <source>
        <dbReference type="ARBA" id="ARBA00022763"/>
    </source>
</evidence>
<dbReference type="EMBL" id="LBSX01000011">
    <property type="protein sequence ID" value="KKQ27303.1"/>
    <property type="molecule type" value="Genomic_DNA"/>
</dbReference>
<evidence type="ECO:0000256" key="5">
    <source>
        <dbReference type="ARBA" id="ARBA00023172"/>
    </source>
</evidence>
<dbReference type="SUPFAM" id="SSF111304">
    <property type="entry name" value="Recombination protein RecR"/>
    <property type="match status" value="1"/>
</dbReference>
<name>A0A0G0G871_9BACT</name>
<sequence>MYSSPIKNLISAFTKLPSVGERTAERFVFYLLKSGKKEVAELTLALKQLFIEVTSCKNCWDFADTTPCAICADKKRDNNIICVVAEPQDLQVLEKTNAFNGVYHVLRGVIKSSENNLGELKIKELLERAKNKDLREIILALNPNLEGETTAMALEKLIKEKNPQIKISRLARGLPMGGDLQYADEITLSNALKHRN</sequence>
<dbReference type="PANTHER" id="PTHR30446:SF0">
    <property type="entry name" value="RECOMBINATION PROTEIN RECR"/>
    <property type="match status" value="1"/>
</dbReference>
<accession>A0A0G0G871</accession>
<dbReference type="PATRIC" id="fig|1619046.3.peg.759"/>
<evidence type="ECO:0000313" key="9">
    <source>
        <dbReference type="EMBL" id="KKQ27303.1"/>
    </source>
</evidence>
<keyword evidence="2 7" id="KW-0227">DNA damage</keyword>
<dbReference type="AlphaFoldDB" id="A0A0G0G871"/>
<dbReference type="PROSITE" id="PS01300">
    <property type="entry name" value="RECR"/>
    <property type="match status" value="1"/>
</dbReference>
<dbReference type="Pfam" id="PF13662">
    <property type="entry name" value="Toprim_4"/>
    <property type="match status" value="1"/>
</dbReference>
<evidence type="ECO:0000313" key="10">
    <source>
        <dbReference type="Proteomes" id="UP000034849"/>
    </source>
</evidence>
<keyword evidence="1 7" id="KW-0479">Metal-binding</keyword>
<dbReference type="PROSITE" id="PS50880">
    <property type="entry name" value="TOPRIM"/>
    <property type="match status" value="1"/>
</dbReference>
<keyword evidence="3 7" id="KW-0863">Zinc-finger</keyword>
<protein>
    <recommendedName>
        <fullName evidence="7">Recombination protein RecR</fullName>
    </recommendedName>
</protein>
<evidence type="ECO:0000259" key="8">
    <source>
        <dbReference type="PROSITE" id="PS50880"/>
    </source>
</evidence>
<dbReference type="Pfam" id="PF21175">
    <property type="entry name" value="RecR_C"/>
    <property type="match status" value="1"/>
</dbReference>
<dbReference type="NCBIfam" id="TIGR00615">
    <property type="entry name" value="recR"/>
    <property type="match status" value="1"/>
</dbReference>
<evidence type="ECO:0000256" key="3">
    <source>
        <dbReference type="ARBA" id="ARBA00022771"/>
    </source>
</evidence>
<dbReference type="InterPro" id="IPR006171">
    <property type="entry name" value="TOPRIM_dom"/>
</dbReference>
<evidence type="ECO:0000256" key="6">
    <source>
        <dbReference type="ARBA" id="ARBA00023204"/>
    </source>
</evidence>
<dbReference type="GO" id="GO:0003677">
    <property type="term" value="F:DNA binding"/>
    <property type="evidence" value="ECO:0007669"/>
    <property type="project" value="UniProtKB-UniRule"/>
</dbReference>
<dbReference type="PANTHER" id="PTHR30446">
    <property type="entry name" value="RECOMBINATION PROTEIN RECR"/>
    <property type="match status" value="1"/>
</dbReference>
<proteinExistence type="inferred from homology"/>
<evidence type="ECO:0000256" key="1">
    <source>
        <dbReference type="ARBA" id="ARBA00022723"/>
    </source>
</evidence>
<dbReference type="Gene3D" id="1.10.8.420">
    <property type="entry name" value="RecR Domain 1"/>
    <property type="match status" value="1"/>
</dbReference>
<comment type="similarity">
    <text evidence="7">Belongs to the RecR family.</text>
</comment>
<dbReference type="Pfam" id="PF02132">
    <property type="entry name" value="RecR_ZnF"/>
    <property type="match status" value="1"/>
</dbReference>
<dbReference type="Proteomes" id="UP000034849">
    <property type="component" value="Unassembled WGS sequence"/>
</dbReference>
<keyword evidence="4 7" id="KW-0862">Zinc</keyword>
<comment type="caution">
    <text evidence="9">The sequence shown here is derived from an EMBL/GenBank/DDBJ whole genome shotgun (WGS) entry which is preliminary data.</text>
</comment>
<reference evidence="9 10" key="1">
    <citation type="journal article" date="2015" name="Nature">
        <title>rRNA introns, odd ribosomes, and small enigmatic genomes across a large radiation of phyla.</title>
        <authorList>
            <person name="Brown C.T."/>
            <person name="Hug L.A."/>
            <person name="Thomas B.C."/>
            <person name="Sharon I."/>
            <person name="Castelle C.J."/>
            <person name="Singh A."/>
            <person name="Wilkins M.J."/>
            <person name="Williams K.H."/>
            <person name="Banfield J.F."/>
        </authorList>
    </citation>
    <scope>NUCLEOTIDE SEQUENCE [LARGE SCALE GENOMIC DNA]</scope>
</reference>
<dbReference type="InterPro" id="IPR034137">
    <property type="entry name" value="TOPRIM_RecR"/>
</dbReference>
<comment type="function">
    <text evidence="7">May play a role in DNA repair. It seems to be involved in an RecBC-independent recombinational process of DNA repair. It may act with RecF and RecO.</text>
</comment>
<dbReference type="Gene3D" id="3.40.1360.10">
    <property type="match status" value="1"/>
</dbReference>